<dbReference type="GO" id="GO:0005739">
    <property type="term" value="C:mitochondrion"/>
    <property type="evidence" value="ECO:0007669"/>
    <property type="project" value="TreeGrafter"/>
</dbReference>
<dbReference type="SUPFAM" id="SSF52540">
    <property type="entry name" value="P-loop containing nucleoside triphosphate hydrolases"/>
    <property type="match status" value="1"/>
</dbReference>
<dbReference type="InterPro" id="IPR052279">
    <property type="entry name" value="EngB_GTPase"/>
</dbReference>
<dbReference type="Pfam" id="PF01926">
    <property type="entry name" value="MMR_HSR1"/>
    <property type="match status" value="1"/>
</dbReference>
<evidence type="ECO:0000313" key="7">
    <source>
        <dbReference type="Proteomes" id="UP000027265"/>
    </source>
</evidence>
<evidence type="ECO:0000256" key="2">
    <source>
        <dbReference type="ARBA" id="ARBA00022741"/>
    </source>
</evidence>
<protein>
    <recommendedName>
        <fullName evidence="5">EngB-type G domain-containing protein</fullName>
    </recommendedName>
</protein>
<dbReference type="Proteomes" id="UP000027265">
    <property type="component" value="Unassembled WGS sequence"/>
</dbReference>
<accession>A0A067P5T7</accession>
<dbReference type="PANTHER" id="PTHR46498">
    <property type="entry name" value="GTP-BINDING PROTEIN 8"/>
    <property type="match status" value="1"/>
</dbReference>
<evidence type="ECO:0000256" key="4">
    <source>
        <dbReference type="ARBA" id="ARBA00023134"/>
    </source>
</evidence>
<name>A0A067P5T7_9AGAM</name>
<evidence type="ECO:0000259" key="5">
    <source>
        <dbReference type="PROSITE" id="PS51706"/>
    </source>
</evidence>
<dbReference type="PANTHER" id="PTHR46498:SF1">
    <property type="entry name" value="GTP-BINDING PROTEIN 8"/>
    <property type="match status" value="1"/>
</dbReference>
<gene>
    <name evidence="6" type="ORF">JAAARDRAFT_165071</name>
</gene>
<dbReference type="PROSITE" id="PS51706">
    <property type="entry name" value="G_ENGB"/>
    <property type="match status" value="1"/>
</dbReference>
<keyword evidence="1" id="KW-0479">Metal-binding</keyword>
<dbReference type="EMBL" id="KL197765">
    <property type="protein sequence ID" value="KDQ50139.1"/>
    <property type="molecule type" value="Genomic_DNA"/>
</dbReference>
<dbReference type="STRING" id="933084.A0A067P5T7"/>
<evidence type="ECO:0000313" key="6">
    <source>
        <dbReference type="EMBL" id="KDQ50139.1"/>
    </source>
</evidence>
<dbReference type="Gene3D" id="3.40.50.300">
    <property type="entry name" value="P-loop containing nucleotide triphosphate hydrolases"/>
    <property type="match status" value="1"/>
</dbReference>
<reference evidence="7" key="1">
    <citation type="journal article" date="2014" name="Proc. Natl. Acad. Sci. U.S.A.">
        <title>Extensive sampling of basidiomycete genomes demonstrates inadequacy of the white-rot/brown-rot paradigm for wood decay fungi.</title>
        <authorList>
            <person name="Riley R."/>
            <person name="Salamov A.A."/>
            <person name="Brown D.W."/>
            <person name="Nagy L.G."/>
            <person name="Floudas D."/>
            <person name="Held B.W."/>
            <person name="Levasseur A."/>
            <person name="Lombard V."/>
            <person name="Morin E."/>
            <person name="Otillar R."/>
            <person name="Lindquist E.A."/>
            <person name="Sun H."/>
            <person name="LaButti K.M."/>
            <person name="Schmutz J."/>
            <person name="Jabbour D."/>
            <person name="Luo H."/>
            <person name="Baker S.E."/>
            <person name="Pisabarro A.G."/>
            <person name="Walton J.D."/>
            <person name="Blanchette R.A."/>
            <person name="Henrissat B."/>
            <person name="Martin F."/>
            <person name="Cullen D."/>
            <person name="Hibbett D.S."/>
            <person name="Grigoriev I.V."/>
        </authorList>
    </citation>
    <scope>NUCLEOTIDE SEQUENCE [LARGE SCALE GENOMIC DNA]</scope>
    <source>
        <strain evidence="7">MUCL 33604</strain>
    </source>
</reference>
<evidence type="ECO:0000256" key="3">
    <source>
        <dbReference type="ARBA" id="ARBA00022842"/>
    </source>
</evidence>
<keyword evidence="2" id="KW-0547">Nucleotide-binding</keyword>
<feature type="domain" description="EngB-type G" evidence="5">
    <location>
        <begin position="53"/>
        <end position="235"/>
    </location>
</feature>
<keyword evidence="7" id="KW-1185">Reference proteome</keyword>
<dbReference type="AlphaFoldDB" id="A0A067P5T7"/>
<dbReference type="InterPro" id="IPR027417">
    <property type="entry name" value="P-loop_NTPase"/>
</dbReference>
<sequence length="236" mass="26086">MFKITRVHSLHAYRPIVSRRSASTTPPKFFSDGKHAEFLAAAVSSTSIPALHGLPEVIVAGRANVGKSTLLNAVLNRRDLLHTSKKPGRTRSLNFYKVGPPPGKLVLVDAPGYGERGRPEWGELFDCYLDNRSQLRRVYLLVNARHGLNAADKEMLQYLDDRCQSSSGTRWTIQTVITKADTALDKQSAGLVSRLEKQIFDIAPVCLPPIVTSMLKHPYFGLDNVRNSIAQACFGT</sequence>
<dbReference type="GO" id="GO:0046872">
    <property type="term" value="F:metal ion binding"/>
    <property type="evidence" value="ECO:0007669"/>
    <property type="project" value="UniProtKB-KW"/>
</dbReference>
<evidence type="ECO:0000256" key="1">
    <source>
        <dbReference type="ARBA" id="ARBA00022723"/>
    </source>
</evidence>
<dbReference type="GO" id="GO:0005525">
    <property type="term" value="F:GTP binding"/>
    <property type="evidence" value="ECO:0007669"/>
    <property type="project" value="UniProtKB-KW"/>
</dbReference>
<keyword evidence="3" id="KW-0460">Magnesium</keyword>
<proteinExistence type="predicted"/>
<keyword evidence="4" id="KW-0342">GTP-binding</keyword>
<dbReference type="InterPro" id="IPR006073">
    <property type="entry name" value="GTP-bd"/>
</dbReference>
<organism evidence="6 7">
    <name type="scientific">Jaapia argillacea MUCL 33604</name>
    <dbReference type="NCBI Taxonomy" id="933084"/>
    <lineage>
        <taxon>Eukaryota</taxon>
        <taxon>Fungi</taxon>
        <taxon>Dikarya</taxon>
        <taxon>Basidiomycota</taxon>
        <taxon>Agaricomycotina</taxon>
        <taxon>Agaricomycetes</taxon>
        <taxon>Agaricomycetidae</taxon>
        <taxon>Jaapiales</taxon>
        <taxon>Jaapiaceae</taxon>
        <taxon>Jaapia</taxon>
    </lineage>
</organism>
<dbReference type="InParanoid" id="A0A067P5T7"/>
<dbReference type="OrthoDB" id="391988at2759"/>
<dbReference type="CDD" id="cd01876">
    <property type="entry name" value="YihA_EngB"/>
    <property type="match status" value="1"/>
</dbReference>
<dbReference type="HOGENOM" id="CLU_033732_2_1_1"/>
<dbReference type="InterPro" id="IPR030393">
    <property type="entry name" value="G_ENGB_dom"/>
</dbReference>